<name>A0A839TZV6_9BACL</name>
<dbReference type="EMBL" id="JACHXJ010000004">
    <property type="protein sequence ID" value="MBB3130177.1"/>
    <property type="molecule type" value="Genomic_DNA"/>
</dbReference>
<dbReference type="SUPFAM" id="SSF55729">
    <property type="entry name" value="Acyl-CoA N-acyltransferases (Nat)"/>
    <property type="match status" value="1"/>
</dbReference>
<gene>
    <name evidence="2" type="ORF">FHS19_004882</name>
</gene>
<keyword evidence="2" id="KW-0689">Ribosomal protein</keyword>
<reference evidence="2 3" key="1">
    <citation type="submission" date="2020-08" db="EMBL/GenBank/DDBJ databases">
        <title>Genomic Encyclopedia of Type Strains, Phase III (KMG-III): the genomes of soil and plant-associated and newly described type strains.</title>
        <authorList>
            <person name="Whitman W."/>
        </authorList>
    </citation>
    <scope>NUCLEOTIDE SEQUENCE [LARGE SCALE GENOMIC DNA]</scope>
    <source>
        <strain evidence="2 3">CECT 5831</strain>
    </source>
</reference>
<dbReference type="GO" id="GO:0005840">
    <property type="term" value="C:ribosome"/>
    <property type="evidence" value="ECO:0007669"/>
    <property type="project" value="UniProtKB-KW"/>
</dbReference>
<protein>
    <submittedName>
        <fullName evidence="2">Ribosomal protein S18 acetylase RimI-like enzyme</fullName>
    </submittedName>
</protein>
<dbReference type="GO" id="GO:0016747">
    <property type="term" value="F:acyltransferase activity, transferring groups other than amino-acyl groups"/>
    <property type="evidence" value="ECO:0007669"/>
    <property type="project" value="InterPro"/>
</dbReference>
<dbReference type="Pfam" id="PF13673">
    <property type="entry name" value="Acetyltransf_10"/>
    <property type="match status" value="1"/>
</dbReference>
<dbReference type="Gene3D" id="3.40.630.30">
    <property type="match status" value="1"/>
</dbReference>
<comment type="caution">
    <text evidence="2">The sequence shown here is derived from an EMBL/GenBank/DDBJ whole genome shotgun (WGS) entry which is preliminary data.</text>
</comment>
<evidence type="ECO:0000313" key="3">
    <source>
        <dbReference type="Proteomes" id="UP000517523"/>
    </source>
</evidence>
<organism evidence="2 3">
    <name type="scientific">Paenibacillus rhizosphaerae</name>
    <dbReference type="NCBI Taxonomy" id="297318"/>
    <lineage>
        <taxon>Bacteria</taxon>
        <taxon>Bacillati</taxon>
        <taxon>Bacillota</taxon>
        <taxon>Bacilli</taxon>
        <taxon>Bacillales</taxon>
        <taxon>Paenibacillaceae</taxon>
        <taxon>Paenibacillus</taxon>
    </lineage>
</organism>
<evidence type="ECO:0000259" key="1">
    <source>
        <dbReference type="PROSITE" id="PS51186"/>
    </source>
</evidence>
<dbReference type="InterPro" id="IPR016181">
    <property type="entry name" value="Acyl_CoA_acyltransferase"/>
</dbReference>
<dbReference type="RefSeq" id="WP_183584311.1">
    <property type="nucleotide sequence ID" value="NZ_JACHXJ010000004.1"/>
</dbReference>
<accession>A0A839TZV6</accession>
<dbReference type="Proteomes" id="UP000517523">
    <property type="component" value="Unassembled WGS sequence"/>
</dbReference>
<dbReference type="AlphaFoldDB" id="A0A839TZV6"/>
<keyword evidence="2" id="KW-0687">Ribonucleoprotein</keyword>
<evidence type="ECO:0000313" key="2">
    <source>
        <dbReference type="EMBL" id="MBB3130177.1"/>
    </source>
</evidence>
<dbReference type="CDD" id="cd04301">
    <property type="entry name" value="NAT_SF"/>
    <property type="match status" value="1"/>
</dbReference>
<proteinExistence type="predicted"/>
<dbReference type="InterPro" id="IPR000182">
    <property type="entry name" value="GNAT_dom"/>
</dbReference>
<feature type="domain" description="N-acetyltransferase" evidence="1">
    <location>
        <begin position="3"/>
        <end position="153"/>
    </location>
</feature>
<dbReference type="PANTHER" id="PTHR43072">
    <property type="entry name" value="N-ACETYLTRANSFERASE"/>
    <property type="match status" value="1"/>
</dbReference>
<sequence length="155" mass="17395">MSVEIFRAHEADAEEILQLQKLAYISEAELYGDYAIEPLTQTLKEIREQFGDHVLIKAVVSGRIVGSVRGRLDGEACHIGKLIVHPGHQNRGIGKRLMAEVESSFPAASKFELFTGHRSVKNIRLYESIGYRIVRSAVINEQLSLVYMEKGRQDG</sequence>
<dbReference type="PROSITE" id="PS51186">
    <property type="entry name" value="GNAT"/>
    <property type="match status" value="1"/>
</dbReference>